<dbReference type="PaxDb" id="522772-Dacet_1001"/>
<dbReference type="PROSITE" id="PS51257">
    <property type="entry name" value="PROKAR_LIPOPROTEIN"/>
    <property type="match status" value="1"/>
</dbReference>
<protein>
    <recommendedName>
        <fullName evidence="4">Fibronectin type-III domain-containing protein</fullName>
    </recommendedName>
</protein>
<reference evidence="2 3" key="1">
    <citation type="journal article" date="2010" name="Stand. Genomic Sci.">
        <title>Complete genome sequence of Denitrovibrio acetiphilus type strain (N2460).</title>
        <authorList>
            <person name="Kiss H."/>
            <person name="Lang E."/>
            <person name="Lapidus A."/>
            <person name="Copeland A."/>
            <person name="Nolan M."/>
            <person name="Glavina Del Rio T."/>
            <person name="Chen F."/>
            <person name="Lucas S."/>
            <person name="Tice H."/>
            <person name="Cheng J.F."/>
            <person name="Han C."/>
            <person name="Goodwin L."/>
            <person name="Pitluck S."/>
            <person name="Liolios K."/>
            <person name="Pati A."/>
            <person name="Ivanova N."/>
            <person name="Mavromatis K."/>
            <person name="Chen A."/>
            <person name="Palaniappan K."/>
            <person name="Land M."/>
            <person name="Hauser L."/>
            <person name="Chang Y.J."/>
            <person name="Jeffries C.D."/>
            <person name="Detter J.C."/>
            <person name="Brettin T."/>
            <person name="Spring S."/>
            <person name="Rohde M."/>
            <person name="Goker M."/>
            <person name="Woyke T."/>
            <person name="Bristow J."/>
            <person name="Eisen J.A."/>
            <person name="Markowitz V."/>
            <person name="Hugenholtz P."/>
            <person name="Kyrpides N.C."/>
            <person name="Klenk H.P."/>
        </authorList>
    </citation>
    <scope>NUCLEOTIDE SEQUENCE [LARGE SCALE GENOMIC DNA]</scope>
    <source>
        <strain evidence="3">DSM 12809 / NBRC 114555 / N2460</strain>
    </source>
</reference>
<dbReference type="EMBL" id="CP001968">
    <property type="protein sequence ID" value="ADD67777.1"/>
    <property type="molecule type" value="Genomic_DNA"/>
</dbReference>
<accession>D4H6R1</accession>
<dbReference type="AlphaFoldDB" id="D4H6R1"/>
<sequence precursor="true">MRISLISVLLLLSLILTSCGGGVGSSASDEPRVAFDLKFKNSRIVDGDFYVSNTLLEKVTISYNNGEDSSGEQDVTAEAPNGLVQLTGLTTGTTYNLTITAYTVGNVQACTGSASVLISESAENTVNLQCTFSDNFALGNAIYDFVSAVTEESPSAEKISPYVADSFGVFYGYDRDEFIDDLLQDSWFEFGDANVSLVKTEVNVASIDPEGTDSEFKINFSDGSVFREKAVLVKENGTWKLSGNNRKYESDLAAEIYNILPIGYSGGNGTMFSGVSARFTDDKGQVDNIVVSGDAITMPYTFIKESCVDCEGFEIYKPDTPSLPEISANSFIDLYSSGANPSVAEDQIYSIETTYSDSSDDLYEYTVKGFPVDPETVTNDYFITLNDLENFDHMQMIDTGEFSFSLTKPTAYDAERMTFKLVYTLEDNTSGEIERSIPLDGGVFTGDFGQLFETAPLLVSMYFTAYDGTGQLYTTVYELPF</sequence>
<name>D4H6R1_DENA2</name>
<gene>
    <name evidence="2" type="ordered locus">Dacet_1001</name>
</gene>
<dbReference type="STRING" id="522772.Dacet_1001"/>
<feature type="signal peptide" evidence="1">
    <location>
        <begin position="1"/>
        <end position="20"/>
    </location>
</feature>
<dbReference type="OrthoDB" id="10021314at2"/>
<evidence type="ECO:0000313" key="3">
    <source>
        <dbReference type="Proteomes" id="UP000002012"/>
    </source>
</evidence>
<organism evidence="2 3">
    <name type="scientific">Denitrovibrio acetiphilus (strain DSM 12809 / NBRC 114555 / N2460)</name>
    <dbReference type="NCBI Taxonomy" id="522772"/>
    <lineage>
        <taxon>Bacteria</taxon>
        <taxon>Pseudomonadati</taxon>
        <taxon>Deferribacterota</taxon>
        <taxon>Deferribacteres</taxon>
        <taxon>Deferribacterales</taxon>
        <taxon>Geovibrionaceae</taxon>
        <taxon>Denitrovibrio</taxon>
    </lineage>
</organism>
<dbReference type="InParanoid" id="D4H6R1"/>
<dbReference type="RefSeq" id="WP_013010308.1">
    <property type="nucleotide sequence ID" value="NC_013943.1"/>
</dbReference>
<keyword evidence="3" id="KW-1185">Reference proteome</keyword>
<evidence type="ECO:0008006" key="4">
    <source>
        <dbReference type="Google" id="ProtNLM"/>
    </source>
</evidence>
<keyword evidence="1" id="KW-0732">Signal</keyword>
<feature type="chain" id="PRO_5003057675" description="Fibronectin type-III domain-containing protein" evidence="1">
    <location>
        <begin position="21"/>
        <end position="481"/>
    </location>
</feature>
<dbReference type="Proteomes" id="UP000002012">
    <property type="component" value="Chromosome"/>
</dbReference>
<dbReference type="HOGENOM" id="CLU_567093_0_0_0"/>
<dbReference type="KEGG" id="dap:Dacet_1001"/>
<proteinExistence type="predicted"/>
<evidence type="ECO:0000313" key="2">
    <source>
        <dbReference type="EMBL" id="ADD67777.1"/>
    </source>
</evidence>
<evidence type="ECO:0000256" key="1">
    <source>
        <dbReference type="SAM" id="SignalP"/>
    </source>
</evidence>